<proteinExistence type="predicted"/>
<evidence type="ECO:0000313" key="3">
    <source>
        <dbReference type="RefSeq" id="XP_022295394.1"/>
    </source>
</evidence>
<dbReference type="KEGG" id="cvn:111105397"/>
<reference evidence="3" key="2">
    <citation type="submission" date="2025-04" db="UniProtKB">
        <authorList>
            <consortium name="RefSeq"/>
        </authorList>
    </citation>
    <scope>IDENTIFICATION</scope>
    <source>
        <tissue evidence="3">Whole sample</tissue>
    </source>
</reference>
<evidence type="ECO:0000313" key="1">
    <source>
        <dbReference type="Proteomes" id="UP000694844"/>
    </source>
</evidence>
<dbReference type="RefSeq" id="XP_022295394.1">
    <property type="nucleotide sequence ID" value="XM_022439686.1"/>
</dbReference>
<dbReference type="PANTHER" id="PTHR10656:SF9">
    <property type="entry name" value="INOSITOL 1,4,5-TRISPHOSPHATE RECEPTOR-INTERACTING PROTEIN-LIKE 2"/>
    <property type="match status" value="1"/>
</dbReference>
<dbReference type="Proteomes" id="UP000694844">
    <property type="component" value="Chromosome 1"/>
</dbReference>
<sequence length="425" mass="48057">MMATAHALGNEWSQPFHVYGPGEGKLRRNAIRRTGDYRINEKEWKTHTQETDKFLDSVTARIQENTAKFSGELSLGPGYVRQASGRQGLKIHPPNEFDIIVPIHIKGIHFEQSKVRNGDGNIVAGYHKQRVMNKNVSSTHPRLTQNGVFQRQDGNLYLNAKNFHEKVWTGTVDKALDCVKKGMPDCEIVRRVHPPTVNVQVTSLSTGNVTNFDIVPGVLLSTENIQIPSKITGKGVWNVQLPIYAVPKQANKNSPSFREADRPLPFRMDTSSHERCMADLCRGMKERQYIMTANRILKAGIEDLKKQNNPLAKAINSYHLKTIAYRVVYDQTMRGTPCKLTGVKDALGAQITELRNCLEKRYLPDFFLGNKALEEIFPGSMLNRYHRQHNLFWKTHPQLLLNALRHGFAQLLDFLGGLFTCVGGC</sequence>
<dbReference type="Gene3D" id="1.10.1410.40">
    <property type="match status" value="1"/>
</dbReference>
<organism evidence="1 3">
    <name type="scientific">Crassostrea virginica</name>
    <name type="common">Eastern oyster</name>
    <dbReference type="NCBI Taxonomy" id="6565"/>
    <lineage>
        <taxon>Eukaryota</taxon>
        <taxon>Metazoa</taxon>
        <taxon>Spiralia</taxon>
        <taxon>Lophotrochozoa</taxon>
        <taxon>Mollusca</taxon>
        <taxon>Bivalvia</taxon>
        <taxon>Autobranchia</taxon>
        <taxon>Pteriomorphia</taxon>
        <taxon>Ostreida</taxon>
        <taxon>Ostreoidea</taxon>
        <taxon>Ostreidae</taxon>
        <taxon>Crassostrea</taxon>
    </lineage>
</organism>
<reference evidence="1" key="1">
    <citation type="submission" date="2024-06" db="UniProtKB">
        <authorList>
            <consortium name="RefSeq"/>
        </authorList>
    </citation>
    <scope>NUCLEOTIDE SEQUENCE [LARGE SCALE GENOMIC DNA]</scope>
    <source>
        <tissue evidence="2">Whole sample</tissue>
    </source>
</reference>
<keyword evidence="1" id="KW-1185">Reference proteome</keyword>
<dbReference type="GeneID" id="111105397"/>
<dbReference type="OrthoDB" id="6054650at2759"/>
<protein>
    <submittedName>
        <fullName evidence="2 3">Uncharacterized protein LOC111105397</fullName>
    </submittedName>
</protein>
<dbReference type="AlphaFoldDB" id="A0A8B8AYK1"/>
<dbReference type="RefSeq" id="XP_022295386.1">
    <property type="nucleotide sequence ID" value="XM_022439678.1"/>
</dbReference>
<dbReference type="Gene3D" id="3.30.460.90">
    <property type="match status" value="1"/>
</dbReference>
<accession>A0A8B8AYK1</accession>
<evidence type="ECO:0000313" key="2">
    <source>
        <dbReference type="RefSeq" id="XP_022295386.1"/>
    </source>
</evidence>
<name>A0A8B8AYK1_CRAVI</name>
<gene>
    <name evidence="2 3" type="primary">LOC111105397</name>
</gene>
<dbReference type="PANTHER" id="PTHR10656">
    <property type="entry name" value="CELL FATE DETERMINING PROTEIN MAB21-RELATED"/>
    <property type="match status" value="1"/>
</dbReference>